<feature type="repeat" description="ANK" evidence="3">
    <location>
        <begin position="351"/>
        <end position="390"/>
    </location>
</feature>
<feature type="repeat" description="ANK" evidence="3">
    <location>
        <begin position="185"/>
        <end position="217"/>
    </location>
</feature>
<proteinExistence type="predicted"/>
<dbReference type="SUPFAM" id="SSF48403">
    <property type="entry name" value="Ankyrin repeat"/>
    <property type="match status" value="1"/>
</dbReference>
<dbReference type="PROSITE" id="PS50297">
    <property type="entry name" value="ANK_REP_REGION"/>
    <property type="match status" value="4"/>
</dbReference>
<feature type="repeat" description="ANK" evidence="3">
    <location>
        <begin position="251"/>
        <end position="283"/>
    </location>
</feature>
<gene>
    <name evidence="5" type="ORF">Cvel_29959</name>
</gene>
<dbReference type="PROSITE" id="PS50088">
    <property type="entry name" value="ANK_REPEAT"/>
    <property type="match status" value="6"/>
</dbReference>
<dbReference type="VEuPathDB" id="CryptoDB:Cvel_29959"/>
<evidence type="ECO:0000313" key="5">
    <source>
        <dbReference type="EMBL" id="CEM46261.1"/>
    </source>
</evidence>
<organism evidence="5">
    <name type="scientific">Chromera velia CCMP2878</name>
    <dbReference type="NCBI Taxonomy" id="1169474"/>
    <lineage>
        <taxon>Eukaryota</taxon>
        <taxon>Sar</taxon>
        <taxon>Alveolata</taxon>
        <taxon>Colpodellida</taxon>
        <taxon>Chromeraceae</taxon>
        <taxon>Chromera</taxon>
    </lineage>
</organism>
<feature type="repeat" description="ANK" evidence="3">
    <location>
        <begin position="218"/>
        <end position="250"/>
    </location>
</feature>
<accession>A0A0G4HPV0</accession>
<dbReference type="EMBL" id="CDMZ01003414">
    <property type="protein sequence ID" value="CEM46261.1"/>
    <property type="molecule type" value="Genomic_DNA"/>
</dbReference>
<evidence type="ECO:0000256" key="4">
    <source>
        <dbReference type="SAM" id="MobiDB-lite"/>
    </source>
</evidence>
<dbReference type="Pfam" id="PF12796">
    <property type="entry name" value="Ank_2"/>
    <property type="match status" value="2"/>
</dbReference>
<feature type="region of interest" description="Disordered" evidence="4">
    <location>
        <begin position="504"/>
        <end position="527"/>
    </location>
</feature>
<evidence type="ECO:0000256" key="3">
    <source>
        <dbReference type="PROSITE-ProRule" id="PRU00023"/>
    </source>
</evidence>
<dbReference type="SMART" id="SM00248">
    <property type="entry name" value="ANK"/>
    <property type="match status" value="8"/>
</dbReference>
<sequence>MREVQETGDNSSDLSSAAALSSLLTDLQSFSASLAGVTKSLQQKIDLLNRLHGDHLRDAKKGLKKENGAEYKEQKQTFDRLRDGDHGGISRLRTALSTFQKNAQVEMDKFVSRYYKMDLSPLLRRKVGNVIRSFQPVDASIFRDALRIFIEADRQGEEGETGRKDRGDDFRLLLYVGADVNAELAGEAPLMFASVAGHVESVRLLVENGADLETTGEDGSTSLVSAAFHNQWDVVLFLLEAGADVHAADVWGDTALYRALRKNRRDVAEKLVAAGAKPGIEDLCAACGKDDSEDRISLVRFVLSHGGSGLLNCHRLMDKKAPLSVAISVGNWPAARLLMAQGADVQATDAEGCTALHVLSRLGEASPVSSVVNFLTDLVGAGADVNARNHIGYTPLREATLTAKPKIVFSLKAESESGQNSVDVMRALVVKGAEVNAQTQRGDTALHLAAERGFVEAVEFLLESGADIRIENNDHETASFVAMERNQMRVLRVLVKKMTQVESEGGGLLQTATSPGEDASEELGWGLAAEEVPLGRDASL</sequence>
<dbReference type="PANTHER" id="PTHR24198:SF165">
    <property type="entry name" value="ANKYRIN REPEAT-CONTAINING PROTEIN-RELATED"/>
    <property type="match status" value="1"/>
</dbReference>
<keyword evidence="2 3" id="KW-0040">ANK repeat</keyword>
<feature type="repeat" description="ANK" evidence="3">
    <location>
        <begin position="318"/>
        <end position="350"/>
    </location>
</feature>
<evidence type="ECO:0000256" key="2">
    <source>
        <dbReference type="ARBA" id="ARBA00023043"/>
    </source>
</evidence>
<reference evidence="5" key="1">
    <citation type="submission" date="2014-11" db="EMBL/GenBank/DDBJ databases">
        <authorList>
            <person name="Otto D Thomas"/>
            <person name="Naeem Raeece"/>
        </authorList>
    </citation>
    <scope>NUCLEOTIDE SEQUENCE</scope>
</reference>
<feature type="repeat" description="ANK" evidence="3">
    <location>
        <begin position="441"/>
        <end position="473"/>
    </location>
</feature>
<dbReference type="PhylomeDB" id="A0A0G4HPV0"/>
<keyword evidence="1" id="KW-0677">Repeat</keyword>
<dbReference type="InterPro" id="IPR036770">
    <property type="entry name" value="Ankyrin_rpt-contain_sf"/>
</dbReference>
<protein>
    <submittedName>
        <fullName evidence="5">Uncharacterized protein</fullName>
    </submittedName>
</protein>
<evidence type="ECO:0000256" key="1">
    <source>
        <dbReference type="ARBA" id="ARBA00022737"/>
    </source>
</evidence>
<dbReference type="InterPro" id="IPR002110">
    <property type="entry name" value="Ankyrin_rpt"/>
</dbReference>
<dbReference type="PANTHER" id="PTHR24198">
    <property type="entry name" value="ANKYRIN REPEAT AND PROTEIN KINASE DOMAIN-CONTAINING PROTEIN"/>
    <property type="match status" value="1"/>
</dbReference>
<name>A0A0G4HPV0_9ALVE</name>
<dbReference type="Gene3D" id="1.25.40.20">
    <property type="entry name" value="Ankyrin repeat-containing domain"/>
    <property type="match status" value="3"/>
</dbReference>
<dbReference type="AlphaFoldDB" id="A0A0G4HPV0"/>